<evidence type="ECO:0000256" key="5">
    <source>
        <dbReference type="ARBA" id="ARBA00023136"/>
    </source>
</evidence>
<proteinExistence type="inferred from homology"/>
<sequence>MDSICHFLMVWYYCTLTIRESILILNGSKLGSWWVAHHYLACVIGGVALTWPDDASYQVGETVIGTAESTCVIEITRGKRANITQTHT</sequence>
<dbReference type="Proteomes" id="UP000024635">
    <property type="component" value="Unassembled WGS sequence"/>
</dbReference>
<accession>A0A016WGG3</accession>
<name>A0A016WGG3_9BILA</name>
<dbReference type="Pfam" id="PF07851">
    <property type="entry name" value="TMEM120A-B"/>
    <property type="match status" value="1"/>
</dbReference>
<evidence type="ECO:0000313" key="7">
    <source>
        <dbReference type="Proteomes" id="UP000024635"/>
    </source>
</evidence>
<dbReference type="EMBL" id="JARK01000321">
    <property type="protein sequence ID" value="EYC38382.1"/>
    <property type="molecule type" value="Genomic_DNA"/>
</dbReference>
<evidence type="ECO:0000256" key="3">
    <source>
        <dbReference type="ARBA" id="ARBA00022692"/>
    </source>
</evidence>
<dbReference type="InterPro" id="IPR012926">
    <property type="entry name" value="TMEM120A/B"/>
</dbReference>
<dbReference type="PANTHER" id="PTHR21433">
    <property type="entry name" value="TRANSMEMBRANE PROTEIN INDUCED BY TUMOR NECROSIS FACTOR ALPHA"/>
    <property type="match status" value="1"/>
</dbReference>
<evidence type="ECO:0000256" key="4">
    <source>
        <dbReference type="ARBA" id="ARBA00022989"/>
    </source>
</evidence>
<organism evidence="6 7">
    <name type="scientific">Ancylostoma ceylanicum</name>
    <dbReference type="NCBI Taxonomy" id="53326"/>
    <lineage>
        <taxon>Eukaryota</taxon>
        <taxon>Metazoa</taxon>
        <taxon>Ecdysozoa</taxon>
        <taxon>Nematoda</taxon>
        <taxon>Chromadorea</taxon>
        <taxon>Rhabditida</taxon>
        <taxon>Rhabditina</taxon>
        <taxon>Rhabditomorpha</taxon>
        <taxon>Strongyloidea</taxon>
        <taxon>Ancylostomatidae</taxon>
        <taxon>Ancylostomatinae</taxon>
        <taxon>Ancylostoma</taxon>
    </lineage>
</organism>
<keyword evidence="3" id="KW-0812">Transmembrane</keyword>
<dbReference type="AlphaFoldDB" id="A0A016WGG3"/>
<comment type="caution">
    <text evidence="6">The sequence shown here is derived from an EMBL/GenBank/DDBJ whole genome shotgun (WGS) entry which is preliminary data.</text>
</comment>
<protein>
    <submittedName>
        <fullName evidence="6">Uncharacterized protein</fullName>
    </submittedName>
</protein>
<reference evidence="7" key="1">
    <citation type="journal article" date="2015" name="Nat. Genet.">
        <title>The genome and transcriptome of the zoonotic hookworm Ancylostoma ceylanicum identify infection-specific gene families.</title>
        <authorList>
            <person name="Schwarz E.M."/>
            <person name="Hu Y."/>
            <person name="Antoshechkin I."/>
            <person name="Miller M.M."/>
            <person name="Sternberg P.W."/>
            <person name="Aroian R.V."/>
        </authorList>
    </citation>
    <scope>NUCLEOTIDE SEQUENCE</scope>
    <source>
        <strain evidence="7">HY135</strain>
    </source>
</reference>
<dbReference type="PANTHER" id="PTHR21433:SF0">
    <property type="entry name" value="TRANSMEMBRANE PROTEIN 120 HOMOLOG"/>
    <property type="match status" value="1"/>
</dbReference>
<keyword evidence="4" id="KW-1133">Transmembrane helix</keyword>
<dbReference type="OrthoDB" id="2015098at2759"/>
<evidence type="ECO:0000256" key="1">
    <source>
        <dbReference type="ARBA" id="ARBA00004141"/>
    </source>
</evidence>
<gene>
    <name evidence="6" type="primary">Acey_s0721.g1826</name>
    <name evidence="6" type="ORF">Y032_0721g1826</name>
</gene>
<evidence type="ECO:0000256" key="2">
    <source>
        <dbReference type="ARBA" id="ARBA00009700"/>
    </source>
</evidence>
<comment type="subcellular location">
    <subcellularLocation>
        <location evidence="1">Membrane</location>
        <topology evidence="1">Multi-pass membrane protein</topology>
    </subcellularLocation>
</comment>
<dbReference type="GO" id="GO:0016020">
    <property type="term" value="C:membrane"/>
    <property type="evidence" value="ECO:0007669"/>
    <property type="project" value="UniProtKB-SubCell"/>
</dbReference>
<keyword evidence="7" id="KW-1185">Reference proteome</keyword>
<comment type="similarity">
    <text evidence="2">Belongs to the TMEM120 family.</text>
</comment>
<keyword evidence="5" id="KW-0472">Membrane</keyword>
<evidence type="ECO:0000313" key="6">
    <source>
        <dbReference type="EMBL" id="EYC38382.1"/>
    </source>
</evidence>